<evidence type="ECO:0000313" key="7">
    <source>
        <dbReference type="Proteomes" id="UP000325161"/>
    </source>
</evidence>
<keyword evidence="2" id="KW-0805">Transcription regulation</keyword>
<dbReference type="GO" id="GO:0003700">
    <property type="term" value="F:DNA-binding transcription factor activity"/>
    <property type="evidence" value="ECO:0007669"/>
    <property type="project" value="InterPro"/>
</dbReference>
<dbReference type="PRINTS" id="PR00039">
    <property type="entry name" value="HTHLYSR"/>
</dbReference>
<dbReference type="InterPro" id="IPR005119">
    <property type="entry name" value="LysR_subst-bd"/>
</dbReference>
<dbReference type="GO" id="GO:0009089">
    <property type="term" value="P:lysine biosynthetic process via diaminopimelate"/>
    <property type="evidence" value="ECO:0007669"/>
    <property type="project" value="TreeGrafter"/>
</dbReference>
<evidence type="ECO:0000313" key="6">
    <source>
        <dbReference type="EMBL" id="QEI05960.1"/>
    </source>
</evidence>
<dbReference type="OrthoDB" id="8849678at2"/>
<keyword evidence="7" id="KW-1185">Reference proteome</keyword>
<gene>
    <name evidence="6" type="ORF">FXN63_08980</name>
</gene>
<dbReference type="InterPro" id="IPR036388">
    <property type="entry name" value="WH-like_DNA-bd_sf"/>
</dbReference>
<sequence>MRLRQIEVFRAVMLMKTVSEAARYLHVSQPVVTRVLQHAEQELGFALFERGRGRMMPTPEALVLFEEANRVYGGIERLRKVAGHLRHHGAGVLRVAATPSLAQSVLTGAVQRFGQRHPDAGCRILSHHSHDILQGLLAHDFDLGFAINPPEHEAIRAEVVGHGRMVLAVPAGIAPPAGRPLHLDDFLGLPFIALDDESPLGMLVQQRLRDAGVDAVSRLEVQTYSLARALVESGAGVAIVDQNTAVSGAFDALTLYAIEPPLRFDVVMLRAAHRPSSVLSDSLGECLRDAQAKLDARLPQVIDSTPVAWEAAPRAASGLTQDE</sequence>
<organism evidence="6 7">
    <name type="scientific">Pigmentiphaga aceris</name>
    <dbReference type="NCBI Taxonomy" id="1940612"/>
    <lineage>
        <taxon>Bacteria</taxon>
        <taxon>Pseudomonadati</taxon>
        <taxon>Pseudomonadota</taxon>
        <taxon>Betaproteobacteria</taxon>
        <taxon>Burkholderiales</taxon>
        <taxon>Alcaligenaceae</taxon>
        <taxon>Pigmentiphaga</taxon>
    </lineage>
</organism>
<evidence type="ECO:0000256" key="3">
    <source>
        <dbReference type="ARBA" id="ARBA00023125"/>
    </source>
</evidence>
<dbReference type="Proteomes" id="UP000325161">
    <property type="component" value="Chromosome"/>
</dbReference>
<dbReference type="GO" id="GO:0043565">
    <property type="term" value="F:sequence-specific DNA binding"/>
    <property type="evidence" value="ECO:0007669"/>
    <property type="project" value="TreeGrafter"/>
</dbReference>
<evidence type="ECO:0000256" key="1">
    <source>
        <dbReference type="ARBA" id="ARBA00009437"/>
    </source>
</evidence>
<comment type="similarity">
    <text evidence="1">Belongs to the LysR transcriptional regulatory family.</text>
</comment>
<dbReference type="RefSeq" id="WP_148814343.1">
    <property type="nucleotide sequence ID" value="NZ_CP043046.1"/>
</dbReference>
<evidence type="ECO:0000256" key="4">
    <source>
        <dbReference type="ARBA" id="ARBA00023163"/>
    </source>
</evidence>
<keyword evidence="4" id="KW-0804">Transcription</keyword>
<feature type="domain" description="HTH lysR-type" evidence="5">
    <location>
        <begin position="1"/>
        <end position="58"/>
    </location>
</feature>
<dbReference type="GO" id="GO:0010628">
    <property type="term" value="P:positive regulation of gene expression"/>
    <property type="evidence" value="ECO:0007669"/>
    <property type="project" value="TreeGrafter"/>
</dbReference>
<name>A0A5C0AYK7_9BURK</name>
<dbReference type="PROSITE" id="PS50931">
    <property type="entry name" value="HTH_LYSR"/>
    <property type="match status" value="1"/>
</dbReference>
<dbReference type="Pfam" id="PF03466">
    <property type="entry name" value="LysR_substrate"/>
    <property type="match status" value="1"/>
</dbReference>
<dbReference type="EMBL" id="CP043046">
    <property type="protein sequence ID" value="QEI05960.1"/>
    <property type="molecule type" value="Genomic_DNA"/>
</dbReference>
<accession>A0A5C0AYK7</accession>
<dbReference type="SUPFAM" id="SSF53850">
    <property type="entry name" value="Periplasmic binding protein-like II"/>
    <property type="match status" value="1"/>
</dbReference>
<protein>
    <submittedName>
        <fullName evidence="6">LysR family transcriptional regulator</fullName>
    </submittedName>
</protein>
<dbReference type="KEGG" id="pacr:FXN63_08980"/>
<dbReference type="PANTHER" id="PTHR30427:SF1">
    <property type="entry name" value="TRANSCRIPTIONAL ACTIVATOR PROTEIN LYSR"/>
    <property type="match status" value="1"/>
</dbReference>
<dbReference type="InterPro" id="IPR036390">
    <property type="entry name" value="WH_DNA-bd_sf"/>
</dbReference>
<proteinExistence type="inferred from homology"/>
<evidence type="ECO:0000256" key="2">
    <source>
        <dbReference type="ARBA" id="ARBA00023015"/>
    </source>
</evidence>
<dbReference type="InterPro" id="IPR000847">
    <property type="entry name" value="LysR_HTH_N"/>
</dbReference>
<dbReference type="AlphaFoldDB" id="A0A5C0AYK7"/>
<keyword evidence="3" id="KW-0238">DNA-binding</keyword>
<dbReference type="SUPFAM" id="SSF46785">
    <property type="entry name" value="Winged helix' DNA-binding domain"/>
    <property type="match status" value="1"/>
</dbReference>
<dbReference type="PANTHER" id="PTHR30427">
    <property type="entry name" value="TRANSCRIPTIONAL ACTIVATOR PROTEIN LYSR"/>
    <property type="match status" value="1"/>
</dbReference>
<reference evidence="6 7" key="1">
    <citation type="submission" date="2019-08" db="EMBL/GenBank/DDBJ databases">
        <title>Amphibian skin-associated Pigmentiphaga: genome sequence and occurrence across geography and hosts.</title>
        <authorList>
            <person name="Bletz M.C."/>
            <person name="Bunk B."/>
            <person name="Sproeer C."/>
            <person name="Biwer P."/>
            <person name="Reiter S."/>
            <person name="Rabemananjara F.C.E."/>
            <person name="Schulz S."/>
            <person name="Overmann J."/>
            <person name="Vences M."/>
        </authorList>
    </citation>
    <scope>NUCLEOTIDE SEQUENCE [LARGE SCALE GENOMIC DNA]</scope>
    <source>
        <strain evidence="6 7">Mada1488</strain>
    </source>
</reference>
<evidence type="ECO:0000259" key="5">
    <source>
        <dbReference type="PROSITE" id="PS50931"/>
    </source>
</evidence>
<dbReference type="Gene3D" id="1.10.10.10">
    <property type="entry name" value="Winged helix-like DNA-binding domain superfamily/Winged helix DNA-binding domain"/>
    <property type="match status" value="1"/>
</dbReference>
<dbReference type="Gene3D" id="3.40.190.290">
    <property type="match status" value="1"/>
</dbReference>
<dbReference type="Pfam" id="PF00126">
    <property type="entry name" value="HTH_1"/>
    <property type="match status" value="1"/>
</dbReference>